<dbReference type="OrthoDB" id="108903at2"/>
<dbReference type="Gene3D" id="3.40.50.1820">
    <property type="entry name" value="alpha/beta hydrolase"/>
    <property type="match status" value="1"/>
</dbReference>
<dbReference type="HOGENOM" id="CLU_008615_3_1_12"/>
<dbReference type="SUPFAM" id="SSF82171">
    <property type="entry name" value="DPP6 N-terminal domain-like"/>
    <property type="match status" value="1"/>
</dbReference>
<dbReference type="PATRIC" id="fig|889378.3.peg.904"/>
<evidence type="ECO:0000256" key="1">
    <source>
        <dbReference type="ARBA" id="ARBA00022801"/>
    </source>
</evidence>
<keyword evidence="3" id="KW-0031">Aminopeptidase</keyword>
<reference evidence="4" key="1">
    <citation type="journal article" date="2013" name="Stand. Genomic Sci.">
        <title>Complete genome sequence of the halophilic bacterium Spirochaeta africana type strain (Z-7692(T)) from the alkaline Lake Magadi in the East African Rift.</title>
        <authorList>
            <person name="Liolos K."/>
            <person name="Abt B."/>
            <person name="Scheuner C."/>
            <person name="Teshima H."/>
            <person name="Held B."/>
            <person name="Lapidus A."/>
            <person name="Nolan M."/>
            <person name="Lucas S."/>
            <person name="Deshpande S."/>
            <person name="Cheng J.F."/>
            <person name="Tapia R."/>
            <person name="Goodwin L.A."/>
            <person name="Pitluck S."/>
            <person name="Pagani I."/>
            <person name="Ivanova N."/>
            <person name="Mavromatis K."/>
            <person name="Mikhailova N."/>
            <person name="Huntemann M."/>
            <person name="Pati A."/>
            <person name="Chen A."/>
            <person name="Palaniappan K."/>
            <person name="Land M."/>
            <person name="Rohde M."/>
            <person name="Tindall B.J."/>
            <person name="Detter J.C."/>
            <person name="Goker M."/>
            <person name="Bristow J."/>
            <person name="Eisen J.A."/>
            <person name="Markowitz V."/>
            <person name="Hugenholtz P."/>
            <person name="Woyke T."/>
            <person name="Klenk H.P."/>
            <person name="Kyrpides N.C."/>
        </authorList>
    </citation>
    <scope>NUCLEOTIDE SEQUENCE</scope>
    <source>
        <strain evidence="4">ATCC 700263 / DSM 8902 / Z-7692</strain>
    </source>
</reference>
<dbReference type="InterPro" id="IPR029058">
    <property type="entry name" value="AB_hydrolase_fold"/>
</dbReference>
<keyword evidence="4" id="KW-1185">Reference proteome</keyword>
<dbReference type="InterPro" id="IPR001375">
    <property type="entry name" value="Peptidase_S9_cat"/>
</dbReference>
<accession>H9UHK2</accession>
<dbReference type="GO" id="GO:0004177">
    <property type="term" value="F:aminopeptidase activity"/>
    <property type="evidence" value="ECO:0007669"/>
    <property type="project" value="UniProtKB-KW"/>
</dbReference>
<organism evidence="3 4">
    <name type="scientific">Spirochaeta africana (strain ATCC 700263 / DSM 8902 / Z-7692)</name>
    <dbReference type="NCBI Taxonomy" id="889378"/>
    <lineage>
        <taxon>Bacteria</taxon>
        <taxon>Pseudomonadati</taxon>
        <taxon>Spirochaetota</taxon>
        <taxon>Spirochaetia</taxon>
        <taxon>Spirochaetales</taxon>
        <taxon>Spirochaetaceae</taxon>
        <taxon>Spirochaeta</taxon>
    </lineage>
</organism>
<evidence type="ECO:0000259" key="2">
    <source>
        <dbReference type="Pfam" id="PF00326"/>
    </source>
</evidence>
<sequence>MKPGIIRQVPLLLVILLFGSCQTLTYLRMNDTHRALLNLPTANHFSLSPDGSQAAWLDFWRGTMNLYILDLTQEGAEPRRITSHRENSIHRFSWISPDWLRITQDTRGDERFFHTILSTDGEEVGSSGLFDEVTLTDFILPDTPDEILVLAGRGTRPHVYRLNLETGERTRVVTNPGSISSFRVDQHGVVRFGVTRHGADTTIRFRADEDEPFRVLLRIGLGDVWEPLGYDPERAIIYAATNIGLDRTSLVEFDPHTAGVVQILADHPVVDLDRQFMPAGWDAPALARYEHEQPGTLMLHDRLGGFADALASRFPEMPSRVQQVLHTGDVLFTVYDGITTYGVYVYRESADEIVRVFDAGAGIDPALFSSQHAISYQSRDGRTIHGYLSLPPGLTREQAVNLPTVMHVHGGPWVRDTWGMNAYNQLFGARGYAVLQVNYRGSSGYGREHLDAGNKQWGRAMQDDITDGVHWLIEQGIADPDAVAIYGASYGGYAALAGAVFTPELYAAVISEVGPSNLFTMFLDSSITQGPTGTYGREIWHHRVGHPNRDAELFREISPVFHADRVQAPVMIVHGENDPRVPLSQSLDMVEALREQGKHVEYHGRADEGHGFANYNNILDLFTRIDRFLTRHMPASP</sequence>
<dbReference type="Pfam" id="PF00326">
    <property type="entry name" value="Peptidase_S9"/>
    <property type="match status" value="1"/>
</dbReference>
<feature type="domain" description="Peptidase S9 prolyl oligopeptidase catalytic" evidence="2">
    <location>
        <begin position="423"/>
        <end position="633"/>
    </location>
</feature>
<protein>
    <submittedName>
        <fullName evidence="3">Dipeptidyl aminopeptidase/acylaminoacyl peptidase</fullName>
    </submittedName>
</protein>
<keyword evidence="3" id="KW-0645">Protease</keyword>
<keyword evidence="1" id="KW-0378">Hydrolase</keyword>
<dbReference type="AlphaFoldDB" id="H9UHK2"/>
<name>H9UHK2_SPIAZ</name>
<evidence type="ECO:0000313" key="3">
    <source>
        <dbReference type="EMBL" id="AFG36995.1"/>
    </source>
</evidence>
<dbReference type="EMBL" id="CP003282">
    <property type="protein sequence ID" value="AFG36995.1"/>
    <property type="molecule type" value="Genomic_DNA"/>
</dbReference>
<dbReference type="PANTHER" id="PTHR42776:SF27">
    <property type="entry name" value="DIPEPTIDYL PEPTIDASE FAMILY MEMBER 6"/>
    <property type="match status" value="1"/>
</dbReference>
<dbReference type="Proteomes" id="UP000007383">
    <property type="component" value="Chromosome"/>
</dbReference>
<dbReference type="GO" id="GO:0004252">
    <property type="term" value="F:serine-type endopeptidase activity"/>
    <property type="evidence" value="ECO:0007669"/>
    <property type="project" value="TreeGrafter"/>
</dbReference>
<dbReference type="RefSeq" id="WP_014454990.1">
    <property type="nucleotide sequence ID" value="NC_017098.1"/>
</dbReference>
<dbReference type="InterPro" id="IPR011042">
    <property type="entry name" value="6-blade_b-propeller_TolB-like"/>
</dbReference>
<dbReference type="PROSITE" id="PS51257">
    <property type="entry name" value="PROKAR_LIPOPROTEIN"/>
    <property type="match status" value="1"/>
</dbReference>
<dbReference type="GO" id="GO:0006508">
    <property type="term" value="P:proteolysis"/>
    <property type="evidence" value="ECO:0007669"/>
    <property type="project" value="InterPro"/>
</dbReference>
<proteinExistence type="predicted"/>
<dbReference type="SUPFAM" id="SSF53474">
    <property type="entry name" value="alpha/beta-Hydrolases"/>
    <property type="match status" value="1"/>
</dbReference>
<dbReference type="Gene3D" id="2.120.10.30">
    <property type="entry name" value="TolB, C-terminal domain"/>
    <property type="match status" value="1"/>
</dbReference>
<dbReference type="KEGG" id="sfc:Spiaf_0906"/>
<gene>
    <name evidence="3" type="ordered locus">Spiaf_0906</name>
</gene>
<dbReference type="STRING" id="889378.Spiaf_0906"/>
<dbReference type="eggNOG" id="COG1506">
    <property type="taxonomic scope" value="Bacteria"/>
</dbReference>
<evidence type="ECO:0000313" key="4">
    <source>
        <dbReference type="Proteomes" id="UP000007383"/>
    </source>
</evidence>
<dbReference type="PANTHER" id="PTHR42776">
    <property type="entry name" value="SERINE PEPTIDASE S9 FAMILY MEMBER"/>
    <property type="match status" value="1"/>
</dbReference>